<comment type="subcellular location">
    <subcellularLocation>
        <location evidence="1">Membrane</location>
    </subcellularLocation>
</comment>
<feature type="transmembrane region" description="Helical" evidence="6">
    <location>
        <begin position="248"/>
        <end position="269"/>
    </location>
</feature>
<evidence type="ECO:0000256" key="1">
    <source>
        <dbReference type="ARBA" id="ARBA00004370"/>
    </source>
</evidence>
<accession>A0A7M7HM46</accession>
<evidence type="ECO:0000313" key="8">
    <source>
        <dbReference type="EnsemblMetazoa" id="XP_011666204"/>
    </source>
</evidence>
<dbReference type="GO" id="GO:0000254">
    <property type="term" value="F:C-4 methylsterol oxidase activity"/>
    <property type="evidence" value="ECO:0000318"/>
    <property type="project" value="GO_Central"/>
</dbReference>
<dbReference type="GO" id="GO:0005506">
    <property type="term" value="F:iron ion binding"/>
    <property type="evidence" value="ECO:0007669"/>
    <property type="project" value="InterPro"/>
</dbReference>
<dbReference type="Pfam" id="PF04116">
    <property type="entry name" value="FA_hydroxylase"/>
    <property type="match status" value="1"/>
</dbReference>
<dbReference type="GO" id="GO:0005789">
    <property type="term" value="C:endoplasmic reticulum membrane"/>
    <property type="evidence" value="ECO:0000318"/>
    <property type="project" value="GO_Central"/>
</dbReference>
<dbReference type="Proteomes" id="UP000007110">
    <property type="component" value="Unassembled WGS sequence"/>
</dbReference>
<feature type="transmembrane region" description="Helical" evidence="6">
    <location>
        <begin position="90"/>
        <end position="112"/>
    </location>
</feature>
<feature type="transmembrane region" description="Helical" evidence="6">
    <location>
        <begin position="181"/>
        <end position="202"/>
    </location>
</feature>
<feature type="transmembrane region" description="Helical" evidence="6">
    <location>
        <begin position="20"/>
        <end position="43"/>
    </location>
</feature>
<name>A0A7M7HM46_STRPU</name>
<keyword evidence="3 6" id="KW-1133">Transmembrane helix</keyword>
<evidence type="ECO:0000256" key="2">
    <source>
        <dbReference type="ARBA" id="ARBA00022692"/>
    </source>
</evidence>
<keyword evidence="4 6" id="KW-0472">Membrane</keyword>
<dbReference type="OrthoDB" id="408954at2759"/>
<evidence type="ECO:0000313" key="9">
    <source>
        <dbReference type="Proteomes" id="UP000007110"/>
    </source>
</evidence>
<feature type="domain" description="Fatty acid hydroxylase" evidence="7">
    <location>
        <begin position="193"/>
        <end position="317"/>
    </location>
</feature>
<dbReference type="KEGG" id="spu:100890969"/>
<evidence type="ECO:0000256" key="5">
    <source>
        <dbReference type="SAM" id="MobiDB-lite"/>
    </source>
</evidence>
<feature type="transmembrane region" description="Helical" evidence="6">
    <location>
        <begin position="151"/>
        <end position="169"/>
    </location>
</feature>
<dbReference type="GO" id="GO:0016126">
    <property type="term" value="P:sterol biosynthetic process"/>
    <property type="evidence" value="ECO:0000318"/>
    <property type="project" value="GO_Central"/>
</dbReference>
<sequence>MEGQDLKKQSGFAQGVKNRLAVAVGSFMTAILATGIRGDWLLFYVQIQKLWYGESLITEASLPGLDRGAAENGSTVQYENPLERYHMQGVWFYVLYSLLGGFVILYGVGGWLKWHFYIQRRNKAAEWKCQPDRFLTPEDDRLEFRLGSMNMALGSVLSGILVTYIMNGGETKLYYNISDYGWVYFLLSIPVNYVYNEAAAYYSHKAMHIAPWYKRYHKLHHRFKCPTPFGAVAMHPYDFLALQFLIEIPIFFIPMHAGVFVFWLIYGYYYSILDHSGIHLDPFWPWQPQVIFHDNHHKFFHCNFGFNTEMFDKLHGTLMRKDRRYTETTFGGQGAPKSSKPQNKKGN</sequence>
<dbReference type="InterPro" id="IPR050307">
    <property type="entry name" value="Sterol_Desaturase_Related"/>
</dbReference>
<evidence type="ECO:0000256" key="3">
    <source>
        <dbReference type="ARBA" id="ARBA00022989"/>
    </source>
</evidence>
<proteinExistence type="predicted"/>
<dbReference type="RefSeq" id="XP_011666204.2">
    <property type="nucleotide sequence ID" value="XM_011667902.2"/>
</dbReference>
<evidence type="ECO:0000256" key="4">
    <source>
        <dbReference type="ARBA" id="ARBA00023136"/>
    </source>
</evidence>
<dbReference type="OMA" id="HHPWINT"/>
<evidence type="ECO:0000256" key="6">
    <source>
        <dbReference type="SAM" id="Phobius"/>
    </source>
</evidence>
<dbReference type="AlphaFoldDB" id="A0A7M7HM46"/>
<dbReference type="PANTHER" id="PTHR11863">
    <property type="entry name" value="STEROL DESATURASE"/>
    <property type="match status" value="1"/>
</dbReference>
<reference evidence="9" key="1">
    <citation type="submission" date="2015-02" db="EMBL/GenBank/DDBJ databases">
        <title>Genome sequencing for Strongylocentrotus purpuratus.</title>
        <authorList>
            <person name="Murali S."/>
            <person name="Liu Y."/>
            <person name="Vee V."/>
            <person name="English A."/>
            <person name="Wang M."/>
            <person name="Skinner E."/>
            <person name="Han Y."/>
            <person name="Muzny D.M."/>
            <person name="Worley K.C."/>
            <person name="Gibbs R.A."/>
        </authorList>
    </citation>
    <scope>NUCLEOTIDE SEQUENCE</scope>
</reference>
<dbReference type="GeneID" id="100890969"/>
<feature type="region of interest" description="Disordered" evidence="5">
    <location>
        <begin position="328"/>
        <end position="347"/>
    </location>
</feature>
<dbReference type="EnsemblMetazoa" id="XM_011667902">
    <property type="protein sequence ID" value="XP_011666204"/>
    <property type="gene ID" value="LOC100890969"/>
</dbReference>
<keyword evidence="2 6" id="KW-0812">Transmembrane</keyword>
<dbReference type="InterPro" id="IPR006694">
    <property type="entry name" value="Fatty_acid_hydroxylase"/>
</dbReference>
<organism evidence="8 9">
    <name type="scientific">Strongylocentrotus purpuratus</name>
    <name type="common">Purple sea urchin</name>
    <dbReference type="NCBI Taxonomy" id="7668"/>
    <lineage>
        <taxon>Eukaryota</taxon>
        <taxon>Metazoa</taxon>
        <taxon>Echinodermata</taxon>
        <taxon>Eleutherozoa</taxon>
        <taxon>Echinozoa</taxon>
        <taxon>Echinoidea</taxon>
        <taxon>Euechinoidea</taxon>
        <taxon>Echinacea</taxon>
        <taxon>Camarodonta</taxon>
        <taxon>Echinidea</taxon>
        <taxon>Strongylocentrotidae</taxon>
        <taxon>Strongylocentrotus</taxon>
    </lineage>
</organism>
<keyword evidence="9" id="KW-1185">Reference proteome</keyword>
<reference evidence="8" key="2">
    <citation type="submission" date="2021-01" db="UniProtKB">
        <authorList>
            <consortium name="EnsemblMetazoa"/>
        </authorList>
    </citation>
    <scope>IDENTIFICATION</scope>
</reference>
<evidence type="ECO:0000259" key="7">
    <source>
        <dbReference type="Pfam" id="PF04116"/>
    </source>
</evidence>
<protein>
    <recommendedName>
        <fullName evidence="7">Fatty acid hydroxylase domain-containing protein</fullName>
    </recommendedName>
</protein>
<dbReference type="InParanoid" id="A0A7M7HM46"/>